<reference evidence="1" key="1">
    <citation type="submission" date="2022-07" db="EMBL/GenBank/DDBJ databases">
        <title>Genome Sequence of Phlebia brevispora.</title>
        <authorList>
            <person name="Buettner E."/>
        </authorList>
    </citation>
    <scope>NUCLEOTIDE SEQUENCE</scope>
    <source>
        <strain evidence="1">MPL23</strain>
    </source>
</reference>
<accession>A0ACC1T5U8</accession>
<keyword evidence="2" id="KW-1185">Reference proteome</keyword>
<organism evidence="1 2">
    <name type="scientific">Phlebia brevispora</name>
    <dbReference type="NCBI Taxonomy" id="194682"/>
    <lineage>
        <taxon>Eukaryota</taxon>
        <taxon>Fungi</taxon>
        <taxon>Dikarya</taxon>
        <taxon>Basidiomycota</taxon>
        <taxon>Agaricomycotina</taxon>
        <taxon>Agaricomycetes</taxon>
        <taxon>Polyporales</taxon>
        <taxon>Meruliaceae</taxon>
        <taxon>Phlebia</taxon>
    </lineage>
</organism>
<evidence type="ECO:0000313" key="1">
    <source>
        <dbReference type="EMBL" id="KAJ3553699.1"/>
    </source>
</evidence>
<name>A0ACC1T5U8_9APHY</name>
<gene>
    <name evidence="1" type="ORF">NM688_g3475</name>
</gene>
<dbReference type="EMBL" id="JANHOG010000509">
    <property type="protein sequence ID" value="KAJ3553699.1"/>
    <property type="molecule type" value="Genomic_DNA"/>
</dbReference>
<proteinExistence type="predicted"/>
<evidence type="ECO:0000313" key="2">
    <source>
        <dbReference type="Proteomes" id="UP001148662"/>
    </source>
</evidence>
<dbReference type="Proteomes" id="UP001148662">
    <property type="component" value="Unassembled WGS sequence"/>
</dbReference>
<comment type="caution">
    <text evidence="1">The sequence shown here is derived from an EMBL/GenBank/DDBJ whole genome shotgun (WGS) entry which is preliminary data.</text>
</comment>
<protein>
    <submittedName>
        <fullName evidence="1">Uncharacterized protein</fullName>
    </submittedName>
</protein>
<sequence length="1860" mass="199010">MGNLVSSPVVSDPRVYATEVTGEGSKDQEYRTYDYVIVGGGAAGCVLASRLSEDRDVTVLLVEAGSNYGTNLFSLIPFPFVKTFHTSIDWAFETAYEIIGTISYTFADVTQSTEDAEWSSDRLVQSYFNKAEGYRPSPEYPEIKPSDRGSSGPWITGHYSTPLAPVCQAAHKSCVNLGIPDLPDANTAQGTSGVVDFLANVDSSGRRVSTATAYLTKEVYARPNLTVAVNAHVDKILFEGASGEESPRAVGIEISTTPSSPRYRVRAGREVILSAGAVCSPKLLLLSGVGPAADLRKLDIPVVKDLPAGQYLSDHIGSGSLRFRAKPGVTWDYLRSPLSGLAALLKWYILGTGPFSTLCVPSAAFIRSDDSKLPLVLDTSNLPVKDMSSGAGVPDTEILWAPATVAGPGLEDPPAGSTGMTMLAINLRPESTGSITLKSKDPWAKPVIDPNYFASESDLNVVVRAVRFTQHLARTEPLASLLAPRPELTDRKTNIFWVGDVDPDKVTDDELKEFVKENSLPEYHPISSCRMGVDPSTSVVDTELKVHGIKGLRVVDASVFPTQVTGHPLAPIVAVAERASDLIKQSPSTQPATSISKVVAQPLQGTPLRSAVEGLPIVQLPDDQRSVFSTNDMTKEQRVEESSTEQSPQHREEVDRNSEHIESKENIEGSIPHTDSISAGTDTPDPHIGVNPDSVTSGLLPVPQPDLPTPSHLPEPMPPMNPPVPTPPASSRRSWFSTLSRSRVKEVTKGDNTADIQTSKANSEAAAALASQSGTEPQADSQARADPITPTSTDDALSQRASVSPSSVAPVLTASSSIDDEVPPLPPTPQIVQGASLVRDNVSSTSVMAKEEQLKAEDTSQRERALSVSSLNPSTSRFTLRIPLLGRPKVPLEQAIAQTAKAEASEARLAADTNGNHQQANETCDTGSAAEQISQPADVPEVKVMLPSPPPSSETLAESTVKPPEDASAAASTPDLVSPSAETSVEVSSSESVVQTQFEPKPENTPPVPSSSSWWGYIGWSSSTSASAVTLVAQQDLSAADAKDTPSMDTSAPLVIEDNGNGGQSDLMPSTAVPEDSQVQFPAADTAESQTSPTGASTQQPAAEGGQVQATDESKPAAPSILSAETSKTQGSAWYSPWSWYISSPLVPQSATGNENIADVTPEQGKTESEMVKEEALARDEQPPTAPEAQVESSQTVPAPQEIPLSTPLPLSTTNPIEASISIDRSGWSSFFVSKALSLRGVWDSDANKLRDRPENEGGMEVMNIDEDDEEHLDRDGEQELAMPSTSKAITIVGSRHAVPSSSSVPSSPTPVTAVSPVLKEREPKKSGPPSAPLTNSEAVKKEVSKRPASPAPSTTTGKKPGSGTSTPQPKAAPANLVLPTWKDTFLSPPRSLVPPQPTPPATQRGRLGKTLEFMSEMLFPDADKGKSKGKERERARSWDRDTEREKGYLAFGTELPKALEVLEQTFDTDTLNEKCRVVVIGVAGWSPGAVTRTIAGGLPSSSSKFVNMTCAALEKFEEDHGFKFQKISRIPLEGDGTIDRKVSKVHSHLLGNEEWMADLHAADVIFVAAHSQGCIVATHLLDRLIRDGHILTPRNADIVASTAAAVAPGGAQPVSGPLRYLRTSSLLQPYIQYFENAAARELFEFQNTESTASQDYIRALRTVMDHGAKMVYVASLNDQVVPIYSGLFTAASHPRILRALYIDGDAYHSSDFLSNLLVLLIRITNSGLSDSGLLAHLSEATAGTLSGVGHSTAYEELATYSLAVDYLFLTNDGPDVRADLLVEPFNAVNEQNDYEIPWSLRDLIADDRVARFFAQEFAQLRDAFDDWSPKTSILRDVKRKLQPIQRLSTIRGSAFASRL</sequence>